<proteinExistence type="inferred from homology"/>
<feature type="non-terminal residue" evidence="12">
    <location>
        <position position="1"/>
    </location>
</feature>
<dbReference type="InterPro" id="IPR013759">
    <property type="entry name" value="Topo_IIA_B_C"/>
</dbReference>
<feature type="domain" description="Toprim" evidence="11">
    <location>
        <begin position="119"/>
        <end position="233"/>
    </location>
</feature>
<dbReference type="Pfam" id="PF00986">
    <property type="entry name" value="DNA_gyraseB_C"/>
    <property type="match status" value="1"/>
</dbReference>
<dbReference type="Pfam" id="PF01751">
    <property type="entry name" value="Toprim"/>
    <property type="match status" value="1"/>
</dbReference>
<accession>A0A3B1DNU2</accession>
<comment type="similarity">
    <text evidence="2">Belongs to the type II topoisomerase GyrB family.</text>
</comment>
<evidence type="ECO:0000259" key="11">
    <source>
        <dbReference type="PROSITE" id="PS50880"/>
    </source>
</evidence>
<dbReference type="InterPro" id="IPR013506">
    <property type="entry name" value="Topo_IIA_bsu_dom2"/>
</dbReference>
<dbReference type="PANTHER" id="PTHR45866:SF1">
    <property type="entry name" value="DNA GYRASE SUBUNIT B, MITOCHONDRIAL"/>
    <property type="match status" value="1"/>
</dbReference>
<dbReference type="InterPro" id="IPR000565">
    <property type="entry name" value="Topo_IIA_B"/>
</dbReference>
<dbReference type="PROSITE" id="PS00177">
    <property type="entry name" value="TOPOISOMERASE_II"/>
    <property type="match status" value="1"/>
</dbReference>
<dbReference type="EC" id="5.6.2.2" evidence="3"/>
<dbReference type="GO" id="GO:0046872">
    <property type="term" value="F:metal ion binding"/>
    <property type="evidence" value="ECO:0007669"/>
    <property type="project" value="UniProtKB-KW"/>
</dbReference>
<dbReference type="Pfam" id="PF00204">
    <property type="entry name" value="DNA_gyraseB"/>
    <property type="match status" value="1"/>
</dbReference>
<keyword evidence="7" id="KW-0460">Magnesium</keyword>
<dbReference type="GO" id="GO:0003677">
    <property type="term" value="F:DNA binding"/>
    <property type="evidence" value="ECO:0007669"/>
    <property type="project" value="UniProtKB-KW"/>
</dbReference>
<sequence length="526" mass="59298">KKINLFKDFTPSGDDFREGLTAIVSVRVPDPQFEGQTKMKLGNSEVEGIVQSVVNEHLGKYFEENPSTAKVIVLKGMKAAEAREAARKAREMVRVEKTATTGGLPEKLRDCRSRDLALTELYLVEGDSAGGSADTGRDSNTQAILPLRGKILNVEKAQLLKVLGNNEVVNIFKAIGVAPGTEMNVEKRRYGKLIIMTDADVDGSHIRTLLLTFIFRHMRPLLEQGCIYIAQPPLYRVMQKKKTRYVQTYEEMMEQLVSLGLSGSLLYCKEDKATFEGDHLQMVVDAIAEMEEPLTTLDKRGISIKHLLTEEVTQNGMLPRYRVFLGGEEFWFANGDELDIFLKKQETEHGGELQVADSELNGEEEETEEEETTNLLQIVDLHEVQSINKTLQTLKGYGIKLEHLVAPGYVNGEPYYPFVIQNRDETSSSKKAPQEHPLASLRDLLPELRSMGEQGLKLTRFKGLGEMDPEELWETSMDPEKRVLLQVTMEDASAADEIFRVLMGDHVEPRREFIEKHALEVKDLDI</sequence>
<comment type="catalytic activity">
    <reaction evidence="1">
        <text>ATP-dependent breakage, passage and rejoining of double-stranded DNA.</text>
        <dbReference type="EC" id="5.6.2.2"/>
    </reaction>
</comment>
<dbReference type="PRINTS" id="PR00418">
    <property type="entry name" value="TPI2FAMILY"/>
</dbReference>
<dbReference type="Gene3D" id="3.40.50.670">
    <property type="match status" value="2"/>
</dbReference>
<dbReference type="PANTHER" id="PTHR45866">
    <property type="entry name" value="DNA GYRASE/TOPOISOMERASE SUBUNIT B"/>
    <property type="match status" value="1"/>
</dbReference>
<dbReference type="InterPro" id="IPR001241">
    <property type="entry name" value="Topo_IIA"/>
</dbReference>
<evidence type="ECO:0000256" key="10">
    <source>
        <dbReference type="ARBA" id="ARBA00023235"/>
    </source>
</evidence>
<protein>
    <recommendedName>
        <fullName evidence="3">DNA topoisomerase (ATP-hydrolyzing)</fullName>
        <ecNumber evidence="3">5.6.2.2</ecNumber>
    </recommendedName>
</protein>
<keyword evidence="5" id="KW-0547">Nucleotide-binding</keyword>
<dbReference type="InterPro" id="IPR013760">
    <property type="entry name" value="Topo_IIA-like_dom_sf"/>
</dbReference>
<dbReference type="SUPFAM" id="SSF56719">
    <property type="entry name" value="Type II DNA topoisomerase"/>
    <property type="match status" value="1"/>
</dbReference>
<evidence type="ECO:0000256" key="4">
    <source>
        <dbReference type="ARBA" id="ARBA00022723"/>
    </source>
</evidence>
<evidence type="ECO:0000256" key="6">
    <source>
        <dbReference type="ARBA" id="ARBA00022840"/>
    </source>
</evidence>
<keyword evidence="4" id="KW-0479">Metal-binding</keyword>
<evidence type="ECO:0000256" key="3">
    <source>
        <dbReference type="ARBA" id="ARBA00012895"/>
    </source>
</evidence>
<dbReference type="GO" id="GO:0003918">
    <property type="term" value="F:DNA topoisomerase type II (double strand cut, ATP-hydrolyzing) activity"/>
    <property type="evidence" value="ECO:0007669"/>
    <property type="project" value="UniProtKB-EC"/>
</dbReference>
<dbReference type="PRINTS" id="PR01159">
    <property type="entry name" value="DNAGYRASEB"/>
</dbReference>
<dbReference type="InterPro" id="IPR018522">
    <property type="entry name" value="TopoIIA_CS"/>
</dbReference>
<evidence type="ECO:0000313" key="12">
    <source>
        <dbReference type="EMBL" id="VAX37774.1"/>
    </source>
</evidence>
<evidence type="ECO:0000256" key="7">
    <source>
        <dbReference type="ARBA" id="ARBA00022842"/>
    </source>
</evidence>
<dbReference type="InterPro" id="IPR006171">
    <property type="entry name" value="TOPRIM_dom"/>
</dbReference>
<organism evidence="12">
    <name type="scientific">hydrothermal vent metagenome</name>
    <dbReference type="NCBI Taxonomy" id="652676"/>
    <lineage>
        <taxon>unclassified sequences</taxon>
        <taxon>metagenomes</taxon>
        <taxon>ecological metagenomes</taxon>
    </lineage>
</organism>
<name>A0A3B1DNU2_9ZZZZ</name>
<evidence type="ECO:0000256" key="5">
    <source>
        <dbReference type="ARBA" id="ARBA00022741"/>
    </source>
</evidence>
<dbReference type="Gene3D" id="3.30.230.10">
    <property type="match status" value="1"/>
</dbReference>
<keyword evidence="8" id="KW-0799">Topoisomerase</keyword>
<dbReference type="PROSITE" id="PS50880">
    <property type="entry name" value="TOPRIM"/>
    <property type="match status" value="1"/>
</dbReference>
<evidence type="ECO:0000256" key="9">
    <source>
        <dbReference type="ARBA" id="ARBA00023125"/>
    </source>
</evidence>
<dbReference type="GO" id="GO:0006265">
    <property type="term" value="P:DNA topological change"/>
    <property type="evidence" value="ECO:0007669"/>
    <property type="project" value="InterPro"/>
</dbReference>
<keyword evidence="6" id="KW-0067">ATP-binding</keyword>
<dbReference type="AlphaFoldDB" id="A0A3B1DNU2"/>
<dbReference type="InterPro" id="IPR002288">
    <property type="entry name" value="DNA_gyrase_B_C"/>
</dbReference>
<dbReference type="InterPro" id="IPR014721">
    <property type="entry name" value="Ribsml_uS5_D2-typ_fold_subgr"/>
</dbReference>
<evidence type="ECO:0000256" key="8">
    <source>
        <dbReference type="ARBA" id="ARBA00023029"/>
    </source>
</evidence>
<evidence type="ECO:0000256" key="1">
    <source>
        <dbReference type="ARBA" id="ARBA00000185"/>
    </source>
</evidence>
<reference evidence="12" key="1">
    <citation type="submission" date="2018-06" db="EMBL/GenBank/DDBJ databases">
        <authorList>
            <person name="Zhirakovskaya E."/>
        </authorList>
    </citation>
    <scope>NUCLEOTIDE SEQUENCE</scope>
</reference>
<dbReference type="SMART" id="SM00433">
    <property type="entry name" value="TOP2c"/>
    <property type="match status" value="1"/>
</dbReference>
<dbReference type="FunFam" id="3.40.50.670:FF:000001">
    <property type="entry name" value="DNA topoisomerase 2"/>
    <property type="match status" value="1"/>
</dbReference>
<dbReference type="GO" id="GO:0005524">
    <property type="term" value="F:ATP binding"/>
    <property type="evidence" value="ECO:0007669"/>
    <property type="project" value="UniProtKB-KW"/>
</dbReference>
<evidence type="ECO:0000256" key="2">
    <source>
        <dbReference type="ARBA" id="ARBA00010708"/>
    </source>
</evidence>
<dbReference type="EMBL" id="UOGL01000139">
    <property type="protein sequence ID" value="VAX37774.1"/>
    <property type="molecule type" value="Genomic_DNA"/>
</dbReference>
<dbReference type="SUPFAM" id="SSF54211">
    <property type="entry name" value="Ribosomal protein S5 domain 2-like"/>
    <property type="match status" value="1"/>
</dbReference>
<gene>
    <name evidence="12" type="ORF">MNBD_PLANCTO02-1503</name>
</gene>
<dbReference type="InterPro" id="IPR020568">
    <property type="entry name" value="Ribosomal_Su5_D2-typ_SF"/>
</dbReference>
<keyword evidence="9" id="KW-0238">DNA-binding</keyword>
<keyword evidence="10 12" id="KW-0413">Isomerase</keyword>